<dbReference type="RefSeq" id="WP_090168597.1">
    <property type="nucleotide sequence ID" value="NZ_FOFB01000011.1"/>
</dbReference>
<organism evidence="2 3">
    <name type="scientific">Neolewinella agarilytica</name>
    <dbReference type="NCBI Taxonomy" id="478744"/>
    <lineage>
        <taxon>Bacteria</taxon>
        <taxon>Pseudomonadati</taxon>
        <taxon>Bacteroidota</taxon>
        <taxon>Saprospiria</taxon>
        <taxon>Saprospirales</taxon>
        <taxon>Lewinellaceae</taxon>
        <taxon>Neolewinella</taxon>
    </lineage>
</organism>
<protein>
    <submittedName>
        <fullName evidence="2">Gliding motility-associated C-terminal domain-containing protein</fullName>
    </submittedName>
</protein>
<dbReference type="Gene3D" id="2.130.10.10">
    <property type="entry name" value="YVTN repeat-like/Quinoprotein amine dehydrogenase"/>
    <property type="match status" value="1"/>
</dbReference>
<evidence type="ECO:0000256" key="1">
    <source>
        <dbReference type="SAM" id="SignalP"/>
    </source>
</evidence>
<feature type="chain" id="PRO_5011480514" evidence="1">
    <location>
        <begin position="20"/>
        <end position="735"/>
    </location>
</feature>
<keyword evidence="3" id="KW-1185">Reference proteome</keyword>
<dbReference type="AlphaFoldDB" id="A0A1H9GXR1"/>
<proteinExistence type="predicted"/>
<dbReference type="EMBL" id="FOFB01000011">
    <property type="protein sequence ID" value="SEQ54783.1"/>
    <property type="molecule type" value="Genomic_DNA"/>
</dbReference>
<dbReference type="Proteomes" id="UP000199021">
    <property type="component" value="Unassembled WGS sequence"/>
</dbReference>
<gene>
    <name evidence="2" type="ORF">SAMN05444359_111148</name>
</gene>
<name>A0A1H9GXR1_9BACT</name>
<feature type="signal peptide" evidence="1">
    <location>
        <begin position="1"/>
        <end position="19"/>
    </location>
</feature>
<dbReference type="SUPFAM" id="SSF50969">
    <property type="entry name" value="YVTN repeat-like/Quinoprotein amine dehydrogenase"/>
    <property type="match status" value="1"/>
</dbReference>
<evidence type="ECO:0000313" key="2">
    <source>
        <dbReference type="EMBL" id="SEQ54783.1"/>
    </source>
</evidence>
<dbReference type="OrthoDB" id="9765926at2"/>
<dbReference type="Pfam" id="PF13585">
    <property type="entry name" value="CHU_C"/>
    <property type="match status" value="1"/>
</dbReference>
<sequence length="735" mass="79430">MTPRFLLSLLLLLSVPLSAQPERQGENWHFGRAISVSFATGTPVLAPPSAMDAFEGVVSMSDTNGQLLFYTNGGGQPAGNNQSPGIIWNRNHEVMHDMRGEEGGGFSARQSAIAMPDPAGEAGVYYLFTMEESEFDVGGAIPGQPNGRGLSYFIIDMNLNGGLGGVRLANQNVIDLVYEALSATPMASGEGFWIVCHSNDDDAPFIVVTPLTASGVGTPVVVPRPAGDVGGIIKFSPDGQFIWLDGSIFAFDAATGTISENSSLDLPDVDPGSVTFTPDSRFLYGTQNFAALGEVIVRYDLSDGSRMDIARLERVPGETNQQNAGFQIGPNGNIYFVEESIDGPNGAEYGLSEIICVSSPDPTVNRFILDFEAFRDNNFSPQSLPNFVDAIFAQPVVADTLVLDTTTVYTCNQEPPLLNAREFGTDYQWSDGSNGASLLLQESGTYCVTITGGCQPTIDCQRAIIERGDVNPVEIELIDNGCEGFLCRIVLNADLPVDSVVVIGRGSIPNGILPPYYEETFFGDTVIAPKPRGIEGESIQAQIRNACGARTVFLDFTAPEDNRFAPQIDRLTEEALCTGVDLELEVFNPGSIAITDIRWFDGETDNPRTFIADPAEDYFATVFSECGDSTVVDFSGDIAEVCNCEAEVPEVITPNGDGVNDNFRLFSNCPPEDYSLVIYNRWGLKVFDSIDFNEGWDGTADGTPQEAGSYLYLMSYLFPGEEEPEVREGGFMLIR</sequence>
<keyword evidence="1" id="KW-0732">Signal</keyword>
<dbReference type="InParanoid" id="A0A1H9GXR1"/>
<accession>A0A1H9GXR1</accession>
<dbReference type="NCBIfam" id="TIGR04131">
    <property type="entry name" value="Bac_Flav_CTERM"/>
    <property type="match status" value="1"/>
</dbReference>
<dbReference type="InterPro" id="IPR011044">
    <property type="entry name" value="Quino_amine_DH_bsu"/>
</dbReference>
<dbReference type="InterPro" id="IPR015943">
    <property type="entry name" value="WD40/YVTN_repeat-like_dom_sf"/>
</dbReference>
<evidence type="ECO:0000313" key="3">
    <source>
        <dbReference type="Proteomes" id="UP000199021"/>
    </source>
</evidence>
<reference evidence="3" key="1">
    <citation type="submission" date="2016-10" db="EMBL/GenBank/DDBJ databases">
        <authorList>
            <person name="Varghese N."/>
            <person name="Submissions S."/>
        </authorList>
    </citation>
    <scope>NUCLEOTIDE SEQUENCE [LARGE SCALE GENOMIC DNA]</scope>
    <source>
        <strain evidence="3">DSM 24740</strain>
    </source>
</reference>
<dbReference type="STRING" id="478744.SAMN05444359_111148"/>
<dbReference type="InterPro" id="IPR026341">
    <property type="entry name" value="T9SS_type_B"/>
</dbReference>